<dbReference type="EMBL" id="NCSJ02000062">
    <property type="protein sequence ID" value="RFU32065.1"/>
    <property type="molecule type" value="Genomic_DNA"/>
</dbReference>
<organism evidence="1 2">
    <name type="scientific">Scytalidium lignicola</name>
    <name type="common">Hyphomycete</name>
    <dbReference type="NCBI Taxonomy" id="5539"/>
    <lineage>
        <taxon>Eukaryota</taxon>
        <taxon>Fungi</taxon>
        <taxon>Dikarya</taxon>
        <taxon>Ascomycota</taxon>
        <taxon>Pezizomycotina</taxon>
        <taxon>Leotiomycetes</taxon>
        <taxon>Leotiomycetes incertae sedis</taxon>
        <taxon>Scytalidium</taxon>
    </lineage>
</organism>
<proteinExistence type="predicted"/>
<evidence type="ECO:0000313" key="2">
    <source>
        <dbReference type="Proteomes" id="UP000258309"/>
    </source>
</evidence>
<feature type="non-terminal residue" evidence="1">
    <location>
        <position position="274"/>
    </location>
</feature>
<accession>A0A3E2HFD4</accession>
<name>A0A3E2HFD4_SCYLI</name>
<sequence>MAANVSSRTIAEAIVDGSTSPSGSYSPFLSLPFELRNLIYDNALSYPSFKKDYQKILNDTTLIDSSGKGWRHLSRPALFTPTILLLNHQITSEAINILHANPLIIDATPPGNLGDNLKWIEITDFISYRTLQAVPSVILVMDLNFQPRSSTIIDNALAWSRTVEILLDIWSFRNRLQKLIVKVDYIPPSKRAGWTFAQAGHHQCVVGLLSKLAKFSSEVPVTFEGNLEVDPWKVSGFHNPHQQQASSAPRSILTNFMNLQAPTGSGVSKIMDDH</sequence>
<protein>
    <submittedName>
        <fullName evidence="1">Uncharacterized protein</fullName>
    </submittedName>
</protein>
<evidence type="ECO:0000313" key="1">
    <source>
        <dbReference type="EMBL" id="RFU32065.1"/>
    </source>
</evidence>
<dbReference type="STRING" id="5539.A0A3E2HFD4"/>
<feature type="non-terminal residue" evidence="1">
    <location>
        <position position="1"/>
    </location>
</feature>
<gene>
    <name evidence="1" type="ORF">B7463_g4265</name>
</gene>
<reference evidence="1 2" key="1">
    <citation type="submission" date="2018-05" db="EMBL/GenBank/DDBJ databases">
        <title>Draft genome sequence of Scytalidium lignicola DSM 105466, a ubiquitous saprotrophic fungus.</title>
        <authorList>
            <person name="Buettner E."/>
            <person name="Gebauer A.M."/>
            <person name="Hofrichter M."/>
            <person name="Liers C."/>
            <person name="Kellner H."/>
        </authorList>
    </citation>
    <scope>NUCLEOTIDE SEQUENCE [LARGE SCALE GENOMIC DNA]</scope>
    <source>
        <strain evidence="1 2">DSM 105466</strain>
    </source>
</reference>
<keyword evidence="2" id="KW-1185">Reference proteome</keyword>
<dbReference type="Proteomes" id="UP000258309">
    <property type="component" value="Unassembled WGS sequence"/>
</dbReference>
<comment type="caution">
    <text evidence="1">The sequence shown here is derived from an EMBL/GenBank/DDBJ whole genome shotgun (WGS) entry which is preliminary data.</text>
</comment>
<dbReference type="OMA" id="RYECEMA"/>
<dbReference type="AlphaFoldDB" id="A0A3E2HFD4"/>
<dbReference type="OrthoDB" id="3510794at2759"/>